<proteinExistence type="predicted"/>
<dbReference type="EMBL" id="JAPTGG010000003">
    <property type="protein sequence ID" value="MCZ0864629.1"/>
    <property type="molecule type" value="Genomic_DNA"/>
</dbReference>
<dbReference type="AlphaFoldDB" id="A0A9J6RKV9"/>
<evidence type="ECO:0000256" key="5">
    <source>
        <dbReference type="SAM" id="MobiDB-lite"/>
    </source>
</evidence>
<sequence length="200" mass="21870">MNYARLLIGTALGFVVTAVLFVIMPTLIEMADKSLDESKIQRIADITMPEVEIDVNLAEVKPPKPADPEEPPPEMDQPDVSDVDISPDAVNMTPTASLEIDIGSGFGGADGEYLPIFKVAPMYPRRANSRGITGYCIVEYTVTTTGATKDVVPVDCEPAGYFERTSVKAALKFKYKPRVLDGEPIEVPGVQNRFIYELDQ</sequence>
<dbReference type="GO" id="GO:0016020">
    <property type="term" value="C:membrane"/>
    <property type="evidence" value="ECO:0007669"/>
    <property type="project" value="UniProtKB-SubCell"/>
</dbReference>
<dbReference type="Pfam" id="PF03544">
    <property type="entry name" value="TonB_C"/>
    <property type="match status" value="1"/>
</dbReference>
<evidence type="ECO:0000256" key="3">
    <source>
        <dbReference type="ARBA" id="ARBA00022989"/>
    </source>
</evidence>
<keyword evidence="4 6" id="KW-0472">Membrane</keyword>
<gene>
    <name evidence="8" type="ORF">O0V09_05425</name>
</gene>
<feature type="compositionally biased region" description="Acidic residues" evidence="5">
    <location>
        <begin position="68"/>
        <end position="82"/>
    </location>
</feature>
<evidence type="ECO:0000256" key="1">
    <source>
        <dbReference type="ARBA" id="ARBA00004167"/>
    </source>
</evidence>
<protein>
    <submittedName>
        <fullName evidence="8">Energy transducer TonB</fullName>
    </submittedName>
</protein>
<dbReference type="Gene3D" id="3.30.1150.10">
    <property type="match status" value="1"/>
</dbReference>
<feature type="transmembrane region" description="Helical" evidence="6">
    <location>
        <begin position="6"/>
        <end position="28"/>
    </location>
</feature>
<keyword evidence="3 6" id="KW-1133">Transmembrane helix</keyword>
<dbReference type="PROSITE" id="PS52015">
    <property type="entry name" value="TONB_CTD"/>
    <property type="match status" value="1"/>
</dbReference>
<evidence type="ECO:0000313" key="9">
    <source>
        <dbReference type="Proteomes" id="UP001069090"/>
    </source>
</evidence>
<evidence type="ECO:0000256" key="2">
    <source>
        <dbReference type="ARBA" id="ARBA00022692"/>
    </source>
</evidence>
<accession>A0A9J6RKV9</accession>
<dbReference type="InterPro" id="IPR006260">
    <property type="entry name" value="TonB/TolA_C"/>
</dbReference>
<dbReference type="SUPFAM" id="SSF74653">
    <property type="entry name" value="TolA/TonB C-terminal domain"/>
    <property type="match status" value="1"/>
</dbReference>
<keyword evidence="9" id="KW-1185">Reference proteome</keyword>
<dbReference type="Proteomes" id="UP001069090">
    <property type="component" value="Unassembled WGS sequence"/>
</dbReference>
<evidence type="ECO:0000256" key="4">
    <source>
        <dbReference type="ARBA" id="ARBA00023136"/>
    </source>
</evidence>
<evidence type="ECO:0000313" key="8">
    <source>
        <dbReference type="EMBL" id="MCZ0864629.1"/>
    </source>
</evidence>
<comment type="caution">
    <text evidence="8">The sequence shown here is derived from an EMBL/GenBank/DDBJ whole genome shotgun (WGS) entry which is preliminary data.</text>
</comment>
<dbReference type="GO" id="GO:0055085">
    <property type="term" value="P:transmembrane transport"/>
    <property type="evidence" value="ECO:0007669"/>
    <property type="project" value="InterPro"/>
</dbReference>
<keyword evidence="2 6" id="KW-0812">Transmembrane</keyword>
<dbReference type="NCBIfam" id="TIGR01352">
    <property type="entry name" value="tonB_Cterm"/>
    <property type="match status" value="1"/>
</dbReference>
<dbReference type="RefSeq" id="WP_258330780.1">
    <property type="nucleotide sequence ID" value="NZ_JAPTGG010000003.1"/>
</dbReference>
<dbReference type="InterPro" id="IPR037682">
    <property type="entry name" value="TonB_C"/>
</dbReference>
<name>A0A9J6RKV9_9GAMM</name>
<reference evidence="8 9" key="1">
    <citation type="submission" date="2022-12" db="EMBL/GenBank/DDBJ databases">
        <title>Dasania phycosphaerae sp. nov., isolated from particulate material of the south coast of Korea.</title>
        <authorList>
            <person name="Jiang Y."/>
        </authorList>
    </citation>
    <scope>NUCLEOTIDE SEQUENCE [LARGE SCALE GENOMIC DNA]</scope>
    <source>
        <strain evidence="8 9">GY-19</strain>
    </source>
</reference>
<evidence type="ECO:0000256" key="6">
    <source>
        <dbReference type="SAM" id="Phobius"/>
    </source>
</evidence>
<comment type="subcellular location">
    <subcellularLocation>
        <location evidence="1">Membrane</location>
        <topology evidence="1">Single-pass membrane protein</topology>
    </subcellularLocation>
</comment>
<evidence type="ECO:0000259" key="7">
    <source>
        <dbReference type="PROSITE" id="PS52015"/>
    </source>
</evidence>
<organism evidence="8 9">
    <name type="scientific">Dasania phycosphaerae</name>
    <dbReference type="NCBI Taxonomy" id="2950436"/>
    <lineage>
        <taxon>Bacteria</taxon>
        <taxon>Pseudomonadati</taxon>
        <taxon>Pseudomonadota</taxon>
        <taxon>Gammaproteobacteria</taxon>
        <taxon>Cellvibrionales</taxon>
        <taxon>Spongiibacteraceae</taxon>
        <taxon>Dasania</taxon>
    </lineage>
</organism>
<feature type="domain" description="TonB C-terminal" evidence="7">
    <location>
        <begin position="108"/>
        <end position="200"/>
    </location>
</feature>
<feature type="region of interest" description="Disordered" evidence="5">
    <location>
        <begin position="57"/>
        <end position="88"/>
    </location>
</feature>